<reference evidence="1" key="1">
    <citation type="submission" date="2014-09" db="EMBL/GenBank/DDBJ databases">
        <authorList>
            <person name="Magalhaes I.L.F."/>
            <person name="Oliveira U."/>
            <person name="Santos F.R."/>
            <person name="Vidigal T.H.D.A."/>
            <person name="Brescovit A.D."/>
            <person name="Santos A.J."/>
        </authorList>
    </citation>
    <scope>NUCLEOTIDE SEQUENCE</scope>
    <source>
        <tissue evidence="1">Shoot tissue taken approximately 20 cm above the soil surface</tissue>
    </source>
</reference>
<proteinExistence type="predicted"/>
<protein>
    <submittedName>
        <fullName evidence="1">Uncharacterized protein</fullName>
    </submittedName>
</protein>
<sequence>MYACYCGTNGCR</sequence>
<evidence type="ECO:0000313" key="1">
    <source>
        <dbReference type="EMBL" id="JAE36875.1"/>
    </source>
</evidence>
<reference evidence="1" key="2">
    <citation type="journal article" date="2015" name="Data Brief">
        <title>Shoot transcriptome of the giant reed, Arundo donax.</title>
        <authorList>
            <person name="Barrero R.A."/>
            <person name="Guerrero F.D."/>
            <person name="Moolhuijzen P."/>
            <person name="Goolsby J.A."/>
            <person name="Tidwell J."/>
            <person name="Bellgard S.E."/>
            <person name="Bellgard M.I."/>
        </authorList>
    </citation>
    <scope>NUCLEOTIDE SEQUENCE</scope>
    <source>
        <tissue evidence="1">Shoot tissue taken approximately 20 cm above the soil surface</tissue>
    </source>
</reference>
<accession>A0A0A9HI72</accession>
<name>A0A0A9HI72_ARUDO</name>
<organism evidence="1">
    <name type="scientific">Arundo donax</name>
    <name type="common">Giant reed</name>
    <name type="synonym">Donax arundinaceus</name>
    <dbReference type="NCBI Taxonomy" id="35708"/>
    <lineage>
        <taxon>Eukaryota</taxon>
        <taxon>Viridiplantae</taxon>
        <taxon>Streptophyta</taxon>
        <taxon>Embryophyta</taxon>
        <taxon>Tracheophyta</taxon>
        <taxon>Spermatophyta</taxon>
        <taxon>Magnoliopsida</taxon>
        <taxon>Liliopsida</taxon>
        <taxon>Poales</taxon>
        <taxon>Poaceae</taxon>
        <taxon>PACMAD clade</taxon>
        <taxon>Arundinoideae</taxon>
        <taxon>Arundineae</taxon>
        <taxon>Arundo</taxon>
    </lineage>
</organism>
<dbReference type="EMBL" id="GBRH01161021">
    <property type="protein sequence ID" value="JAE36875.1"/>
    <property type="molecule type" value="Transcribed_RNA"/>
</dbReference>